<feature type="chain" id="PRO_5013093259" description="Oxidoreductase molybdopterin-binding domain-containing protein" evidence="1">
    <location>
        <begin position="29"/>
        <end position="163"/>
    </location>
</feature>
<protein>
    <recommendedName>
        <fullName evidence="4">Oxidoreductase molybdopterin-binding domain-containing protein</fullName>
    </recommendedName>
</protein>
<dbReference type="InterPro" id="IPR036374">
    <property type="entry name" value="OxRdtase_Mopterin-bd_sf"/>
</dbReference>
<keyword evidence="3" id="KW-1185">Reference proteome</keyword>
<proteinExistence type="predicted"/>
<sequence length="163" mass="18404">MIKPIHSITAALVSLLLLTFLIATPLQADQNILTVTGEVTGSNHHFSLADLKAMPNYQVKTETIWTDQEHTYTAISVAQLLEKLGAKGQNLRFIALNDYAIEVPVDILLEHNAFIAFEQDGKPMRIRDKGPLWVLYPFSDQPQINTPFYQAHCAWQLKTIEVF</sequence>
<evidence type="ECO:0000313" key="2">
    <source>
        <dbReference type="EMBL" id="OPX57150.1"/>
    </source>
</evidence>
<keyword evidence="1" id="KW-0732">Signal</keyword>
<dbReference type="SUPFAM" id="SSF56524">
    <property type="entry name" value="Oxidoreductase molybdopterin-binding domain"/>
    <property type="match status" value="1"/>
</dbReference>
<name>A0A1V4TBA7_9GAMM</name>
<dbReference type="Gene3D" id="3.90.420.10">
    <property type="entry name" value="Oxidoreductase, molybdopterin-binding domain"/>
    <property type="match status" value="1"/>
</dbReference>
<dbReference type="Proteomes" id="UP000191418">
    <property type="component" value="Unassembled WGS sequence"/>
</dbReference>
<comment type="caution">
    <text evidence="2">The sequence shown here is derived from an EMBL/GenBank/DDBJ whole genome shotgun (WGS) entry which is preliminary data.</text>
</comment>
<dbReference type="AlphaFoldDB" id="A0A1V4TBA7"/>
<evidence type="ECO:0000313" key="3">
    <source>
        <dbReference type="Proteomes" id="UP000191418"/>
    </source>
</evidence>
<organism evidence="2 3">
    <name type="scientific">Oceanospirillum multiglobuliferum</name>
    <dbReference type="NCBI Taxonomy" id="64969"/>
    <lineage>
        <taxon>Bacteria</taxon>
        <taxon>Pseudomonadati</taxon>
        <taxon>Pseudomonadota</taxon>
        <taxon>Gammaproteobacteria</taxon>
        <taxon>Oceanospirillales</taxon>
        <taxon>Oceanospirillaceae</taxon>
        <taxon>Oceanospirillum</taxon>
    </lineage>
</organism>
<reference evidence="2 3" key="1">
    <citation type="submission" date="2017-01" db="EMBL/GenBank/DDBJ databases">
        <title>Genome Sequencing of a Marine Spirillum, Oceanospirillum multiglobuliferum ATCC 33336, from Japan.</title>
        <authorList>
            <person name="Carney J.G."/>
            <person name="Trachtenberg A.M."/>
            <person name="Rheaume B.A."/>
            <person name="Linnane J.D."/>
            <person name="Pitts N.L."/>
            <person name="Mykles D.L."/>
            <person name="Maclea K.S."/>
        </authorList>
    </citation>
    <scope>NUCLEOTIDE SEQUENCE [LARGE SCALE GENOMIC DNA]</scope>
    <source>
        <strain evidence="2 3">ATCC 33336</strain>
    </source>
</reference>
<evidence type="ECO:0008006" key="4">
    <source>
        <dbReference type="Google" id="ProtNLM"/>
    </source>
</evidence>
<evidence type="ECO:0000256" key="1">
    <source>
        <dbReference type="SAM" id="SignalP"/>
    </source>
</evidence>
<accession>A0A1V4TBA7</accession>
<dbReference type="EMBL" id="MTSM01000001">
    <property type="protein sequence ID" value="OPX57150.1"/>
    <property type="molecule type" value="Genomic_DNA"/>
</dbReference>
<gene>
    <name evidence="2" type="ORF">BTE48_01370</name>
</gene>
<feature type="signal peptide" evidence="1">
    <location>
        <begin position="1"/>
        <end position="28"/>
    </location>
</feature>
<dbReference type="STRING" id="64969.SAMN02745127_02026"/>